<dbReference type="Gene3D" id="2.60.40.790">
    <property type="match status" value="1"/>
</dbReference>
<evidence type="ECO:0000259" key="5">
    <source>
        <dbReference type="PROSITE" id="PS01031"/>
    </source>
</evidence>
<proteinExistence type="inferred from homology"/>
<dbReference type="PROSITE" id="PS01031">
    <property type="entry name" value="SHSP"/>
    <property type="match status" value="1"/>
</dbReference>
<dbReference type="EMBL" id="JAZDWU010000003">
    <property type="protein sequence ID" value="KAL0009586.1"/>
    <property type="molecule type" value="Genomic_DNA"/>
</dbReference>
<name>A0AAW2DKJ8_9ROSI</name>
<evidence type="ECO:0000256" key="3">
    <source>
        <dbReference type="RuleBase" id="RU003616"/>
    </source>
</evidence>
<dbReference type="SUPFAM" id="SSF49764">
    <property type="entry name" value="HSP20-like chaperones"/>
    <property type="match status" value="1"/>
</dbReference>
<evidence type="ECO:0000256" key="1">
    <source>
        <dbReference type="ARBA" id="ARBA00023016"/>
    </source>
</evidence>
<dbReference type="CDD" id="cd06472">
    <property type="entry name" value="ACD_ScHsp26_like"/>
    <property type="match status" value="1"/>
</dbReference>
<dbReference type="Proteomes" id="UP001459277">
    <property type="component" value="Unassembled WGS sequence"/>
</dbReference>
<feature type="domain" description="SHSP" evidence="5">
    <location>
        <begin position="26"/>
        <end position="142"/>
    </location>
</feature>
<keyword evidence="7" id="KW-1185">Reference proteome</keyword>
<keyword evidence="1" id="KW-0346">Stress response</keyword>
<evidence type="ECO:0000256" key="2">
    <source>
        <dbReference type="PROSITE-ProRule" id="PRU00285"/>
    </source>
</evidence>
<dbReference type="FunFam" id="2.60.40.790:FF:000053">
    <property type="entry name" value="17.5 kDa class I heat shock protein"/>
    <property type="match status" value="1"/>
</dbReference>
<evidence type="ECO:0000256" key="4">
    <source>
        <dbReference type="SAM" id="MobiDB-lite"/>
    </source>
</evidence>
<accession>A0AAW2DKJ8</accession>
<comment type="similarity">
    <text evidence="2 3">Belongs to the small heat shock protein (HSP20) family.</text>
</comment>
<organism evidence="6 7">
    <name type="scientific">Lithocarpus litseifolius</name>
    <dbReference type="NCBI Taxonomy" id="425828"/>
    <lineage>
        <taxon>Eukaryota</taxon>
        <taxon>Viridiplantae</taxon>
        <taxon>Streptophyta</taxon>
        <taxon>Embryophyta</taxon>
        <taxon>Tracheophyta</taxon>
        <taxon>Spermatophyta</taxon>
        <taxon>Magnoliopsida</taxon>
        <taxon>eudicotyledons</taxon>
        <taxon>Gunneridae</taxon>
        <taxon>Pentapetalae</taxon>
        <taxon>rosids</taxon>
        <taxon>fabids</taxon>
        <taxon>Fagales</taxon>
        <taxon>Fagaceae</taxon>
        <taxon>Lithocarpus</taxon>
    </lineage>
</organism>
<dbReference type="Pfam" id="PF00011">
    <property type="entry name" value="HSP20"/>
    <property type="match status" value="1"/>
</dbReference>
<evidence type="ECO:0000313" key="6">
    <source>
        <dbReference type="EMBL" id="KAL0009586.1"/>
    </source>
</evidence>
<sequence length="211" mass="24134">MSLFQTLFDQRNFFDPFKGFLSEKPDMQGSGNTDMDWKETPHAHIFEIDLPGLTKEDVKLEVHEGRVLHISAERKEELDNEKTDKWHCKERSRGSFMRQFRLPDNAKVDEIKASMHDGVLVVTVPKDDTKKKHKQHKEVEISGDEEGRIRGVGFGPSPSGRRSKSALTDIETHSRQARDNEVAQLKATLATMEEKLAGFDEMKEKLAGLMR</sequence>
<reference evidence="6 7" key="1">
    <citation type="submission" date="2024-01" db="EMBL/GenBank/DDBJ databases">
        <title>A telomere-to-telomere, gap-free genome of sweet tea (Lithocarpus litseifolius).</title>
        <authorList>
            <person name="Zhou J."/>
        </authorList>
    </citation>
    <scope>NUCLEOTIDE SEQUENCE [LARGE SCALE GENOMIC DNA]</scope>
    <source>
        <strain evidence="6">Zhou-2022a</strain>
        <tissue evidence="6">Leaf</tissue>
    </source>
</reference>
<evidence type="ECO:0000313" key="7">
    <source>
        <dbReference type="Proteomes" id="UP001459277"/>
    </source>
</evidence>
<gene>
    <name evidence="6" type="ORF">SO802_011088</name>
</gene>
<feature type="region of interest" description="Disordered" evidence="4">
    <location>
        <begin position="147"/>
        <end position="177"/>
    </location>
</feature>
<dbReference type="InterPro" id="IPR008978">
    <property type="entry name" value="HSP20-like_chaperone"/>
</dbReference>
<protein>
    <recommendedName>
        <fullName evidence="5">SHSP domain-containing protein</fullName>
    </recommendedName>
</protein>
<dbReference type="PANTHER" id="PTHR11527">
    <property type="entry name" value="HEAT-SHOCK PROTEIN 20 FAMILY MEMBER"/>
    <property type="match status" value="1"/>
</dbReference>
<dbReference type="InterPro" id="IPR002068">
    <property type="entry name" value="A-crystallin/Hsp20_dom"/>
</dbReference>
<dbReference type="InterPro" id="IPR031107">
    <property type="entry name" value="Small_HSP"/>
</dbReference>
<dbReference type="AlphaFoldDB" id="A0AAW2DKJ8"/>
<comment type="caution">
    <text evidence="6">The sequence shown here is derived from an EMBL/GenBank/DDBJ whole genome shotgun (WGS) entry which is preliminary data.</text>
</comment>